<proteinExistence type="predicted"/>
<evidence type="ECO:0000313" key="1">
    <source>
        <dbReference type="EMBL" id="MCR2745899.1"/>
    </source>
</evidence>
<protein>
    <submittedName>
        <fullName evidence="1">DUF429 domain-containing protein</fullName>
    </submittedName>
</protein>
<evidence type="ECO:0000313" key="2">
    <source>
        <dbReference type="Proteomes" id="UP001165267"/>
    </source>
</evidence>
<dbReference type="EMBL" id="JANKHG010000014">
    <property type="protein sequence ID" value="MCR2745899.1"/>
    <property type="molecule type" value="Genomic_DNA"/>
</dbReference>
<reference evidence="1" key="1">
    <citation type="submission" date="2022-07" db="EMBL/GenBank/DDBJ databases">
        <authorList>
            <person name="Xamxidin M."/>
        </authorList>
    </citation>
    <scope>NUCLEOTIDE SEQUENCE</scope>
    <source>
        <strain evidence="1">YS8-69</strain>
    </source>
</reference>
<comment type="caution">
    <text evidence="1">The sequence shown here is derived from an EMBL/GenBank/DDBJ whole genome shotgun (WGS) entry which is preliminary data.</text>
</comment>
<gene>
    <name evidence="1" type="ORF">NSP04_04480</name>
</gene>
<name>A0ABT1XG75_9BURK</name>
<organism evidence="1 2">
    <name type="scientific">Limnobacter parvus</name>
    <dbReference type="NCBI Taxonomy" id="2939690"/>
    <lineage>
        <taxon>Bacteria</taxon>
        <taxon>Pseudomonadati</taxon>
        <taxon>Pseudomonadota</taxon>
        <taxon>Betaproteobacteria</taxon>
        <taxon>Burkholderiales</taxon>
        <taxon>Burkholderiaceae</taxon>
        <taxon>Limnobacter</taxon>
    </lineage>
</organism>
<keyword evidence="2" id="KW-1185">Reference proteome</keyword>
<dbReference type="RefSeq" id="WP_257511127.1">
    <property type="nucleotide sequence ID" value="NZ_JANKHG010000014.1"/>
</dbReference>
<sequence length="300" mass="32864">MNPDNSRLLGIDFSSSPSKKKPIAVAVGQWQGAVLAVDDLLSLTTLAEFETLLKEGPQAFGKFERAAGPLEQLGFVAAIDMPFGLSRKLVEGLKWPGAGRTDFKAWENLINYYSALSREQIRATFKAWCDARPAGHKFAHRDCDGPAGSSPSMKWVNPPVAYMLHSGAQLLMKTGVHIPGMQRGDKTRVALEAYPGYLARKVLNRASYKSDDPKKDTADRRMARSELLCALEEGMLFGIKVQVRPYLRARLLDDVKADHLDAVLCCLVAGWAAKRADSNFGLPKLIDPVEGWIAGVPPTV</sequence>
<dbReference type="Proteomes" id="UP001165267">
    <property type="component" value="Unassembled WGS sequence"/>
</dbReference>
<accession>A0ABT1XG75</accession>